<feature type="compositionally biased region" description="Basic and acidic residues" evidence="1">
    <location>
        <begin position="953"/>
        <end position="972"/>
    </location>
</feature>
<name>O46060_DROME</name>
<dbReference type="ExpressionAtlas" id="O46060">
    <property type="expression patterns" value="baseline and differential"/>
</dbReference>
<reference evidence="2" key="2">
    <citation type="submission" date="1999-04" db="EMBL/GenBank/DDBJ databases">
        <authorList>
            <person name="Benos P."/>
        </authorList>
    </citation>
    <scope>NUCLEOTIDE SEQUENCE</scope>
</reference>
<organism evidence="2">
    <name type="scientific">Drosophila melanogaster</name>
    <name type="common">Fruit fly</name>
    <dbReference type="NCBI Taxonomy" id="7227"/>
    <lineage>
        <taxon>Eukaryota</taxon>
        <taxon>Metazoa</taxon>
        <taxon>Ecdysozoa</taxon>
        <taxon>Arthropoda</taxon>
        <taxon>Hexapoda</taxon>
        <taxon>Insecta</taxon>
        <taxon>Pterygota</taxon>
        <taxon>Neoptera</taxon>
        <taxon>Endopterygota</taxon>
        <taxon>Diptera</taxon>
        <taxon>Brachycera</taxon>
        <taxon>Muscomorpha</taxon>
        <taxon>Ephydroidea</taxon>
        <taxon>Drosophilidae</taxon>
        <taxon>Drosophila</taxon>
        <taxon>Sophophora</taxon>
    </lineage>
</organism>
<dbReference type="OrthoDB" id="160374at2759"/>
<feature type="compositionally biased region" description="Basic and acidic residues" evidence="1">
    <location>
        <begin position="979"/>
        <end position="993"/>
    </location>
</feature>
<reference evidence="2" key="1">
    <citation type="submission" date="1997-11" db="EMBL/GenBank/DDBJ databases">
        <title>Sequencing the distal X chromosome of Drosophila melanogaster.</title>
        <authorList>
            <person name="Madueno E."/>
            <person name="de Pablos B."/>
            <person name="Modolell J."/>
        </authorList>
    </citation>
    <scope>NUCLEOTIDE SEQUENCE</scope>
</reference>
<dbReference type="AGR" id="FB:FBgn0029525"/>
<dbReference type="EMBL" id="AL009147">
    <property type="protein sequence ID" value="CAA15636.2"/>
    <property type="molecule type" value="Genomic_DNA"/>
</dbReference>
<gene>
    <name evidence="2" type="primary">EG:171D11.6</name>
    <name evidence="3" type="ORF">CG18273</name>
</gene>
<evidence type="ECO:0000313" key="2">
    <source>
        <dbReference type="EMBL" id="CAA15636.2"/>
    </source>
</evidence>
<evidence type="ECO:0000256" key="1">
    <source>
        <dbReference type="SAM" id="MobiDB-lite"/>
    </source>
</evidence>
<dbReference type="FlyBase" id="FBgn0029525">
    <property type="gene designation" value="CG18273"/>
</dbReference>
<dbReference type="HOGENOM" id="CLU_255594_0_0_1"/>
<feature type="region of interest" description="Disordered" evidence="1">
    <location>
        <begin position="953"/>
        <end position="993"/>
    </location>
</feature>
<dbReference type="PIR" id="T13415">
    <property type="entry name" value="T13415"/>
</dbReference>
<dbReference type="VEuPathDB" id="VectorBase:FBgn0029525"/>
<sequence>MDTGEALKSWLTETNKPFAARVEFALKVWQSVEFPYLNKYEVIADWLAKSLGGCKDLPFQQLKDFLRLRAQPGWVTQTTKCQLIHALYEIVSREENANESALEVLPMVLSSELLQDALRSSNKLLFECYGSLFRCHQKCVELRKDNKDRTESQDHWDAEFVVPVIKQLTEMVRRSQEPEKLLEEYNSKTVRPLVELHLTLKTSCLDELAELEKQIKAEFDITRIKDLPLHVSLILLEASVLNNRFQTANISTILLCIFNTEALSQSSLQLTAHFLMSLRKYNVSLQFKLENLSITAFAYVSDQLLRLVREYKKSNLKEVLILLCSALRYNPLLLEQSVYQITVWMLTTPKENAQVEELYSEYLILLLDMFRRLSRAERFIINLLKVLGAWLGKYTLDVPPNEAKKRRIQDSKIIEAEGHQLEERFLGIIFNRTPLATAPSANDAFKQLCQTWPSHSAGVAFTRLISNLMSKPSLVIWKSLLHSFAELLEEDQPKEVLPENLDFARELHAALLCQYLNGTRLAEQVQLYQLQVEQQLQHTCQVLEQFGRLLLRQEHNRRLMNAFLECTERASGFELLLAYYWPDGFPASQRPVQLRGFLPTAEWTLIQQRVYNFGKNCCRLRLQRLELQLVESGWLLKDQRGANCSDALAELVPPYQLFRLSRPQKQLRLHQRKHNQSLEPHLNDSESIEILTLQLLKEYGAEAKEAKAKGSLLVKLKLEEQVEENSLTQFLRDNASVEIDLHLPPAQVLVKTLQGLPLAQLPRNIRSRLWLVIFVLYRDLSLSHQEENANQILELLIDLMHFGHPLPICSYFPRLSELLCLIPTSSTVGWSFYETLFARCIRRQGAGSEAFLASCTGFFKDQLAALNKLPAEERRLLLLAIETLSSVTGAQGRRLQGQLQPLIQIYGEMVTHKFRSKKKEASAYKEFVDSTLSGYATYVSNCINSVVRWEREEQKKRNESESSEKTKAEPKVDHKKKNRDPETAKIQELEDNGKQRQPKLIDENFRRICKIYIGHSLNYRDANATRLLNVALTHRQRLHLDPDEIEFVLSSYWRQLNTDIEVGDTFSSSALDCLEPAIKLIIGYKTNEDFLLLLHRLSSQVEQMARPASQTEHTALQNVLTLLALFAKCSLSSVKGAMLNEHFEVISVSVALRLPEPKDLAYSGHALRLLEAQRNLAGNRTVPLTGESLDCLLSSMLDIDIKHLISHGGSWQQFVDLYSALTDNLIVLLKQHSNLMSDRAAQLSVLCQDLIQAVVGYRAERKQTQDISETELDGLADLGLKLATVMATVRATQALAVKRVAPFLLIFTIRQMVATERPTTLFEKVCFTLRERHWPSRSQNSSFAAFRRIDQRFLFRVKKYMVLYSLRSNNCHFFILCVHVVYIFL</sequence>
<accession>O46060</accession>
<evidence type="ECO:0000313" key="3">
    <source>
        <dbReference type="FlyBase" id="FBgn0029525"/>
    </source>
</evidence>
<protein>
    <submittedName>
        <fullName evidence="2">EG:171D11.6 protein</fullName>
    </submittedName>
</protein>
<proteinExistence type="predicted"/>